<dbReference type="AlphaFoldDB" id="I4ECY8"/>
<protein>
    <recommendedName>
        <fullName evidence="13 14">Crossover junction endodeoxyribonuclease RuvC</fullName>
        <ecNumber evidence="13 14">3.1.21.10</ecNumber>
    </recommendedName>
    <alternativeName>
        <fullName evidence="13">Holliday junction nuclease RuvC</fullName>
    </alternativeName>
    <alternativeName>
        <fullName evidence="13">Holliday junction resolvase RuvC</fullName>
    </alternativeName>
</protein>
<comment type="subcellular location">
    <subcellularLocation>
        <location evidence="13">Cytoplasm</location>
    </subcellularLocation>
</comment>
<feature type="active site" evidence="13">
    <location>
        <position position="33"/>
    </location>
</feature>
<evidence type="ECO:0000256" key="4">
    <source>
        <dbReference type="ARBA" id="ARBA00022723"/>
    </source>
</evidence>
<keyword evidence="3 13" id="KW-0540">Nuclease</keyword>
<evidence type="ECO:0000256" key="3">
    <source>
        <dbReference type="ARBA" id="ARBA00022722"/>
    </source>
</evidence>
<feature type="binding site" evidence="13">
    <location>
        <position position="33"/>
    </location>
    <ligand>
        <name>Mg(2+)</name>
        <dbReference type="ChEBI" id="CHEBI:18420"/>
        <label>1</label>
    </ligand>
</feature>
<organism evidence="15 16">
    <name type="scientific">Nitrolancea hollandica Lb</name>
    <dbReference type="NCBI Taxonomy" id="1129897"/>
    <lineage>
        <taxon>Bacteria</taxon>
        <taxon>Pseudomonadati</taxon>
        <taxon>Thermomicrobiota</taxon>
        <taxon>Thermomicrobia</taxon>
        <taxon>Sphaerobacterales</taxon>
        <taxon>Sphaerobacterineae</taxon>
        <taxon>Sphaerobacteraceae</taxon>
        <taxon>Nitrolancea</taxon>
    </lineage>
</organism>
<dbReference type="NCBIfam" id="TIGR00228">
    <property type="entry name" value="ruvC"/>
    <property type="match status" value="1"/>
</dbReference>
<dbReference type="GO" id="GO:0005737">
    <property type="term" value="C:cytoplasm"/>
    <property type="evidence" value="ECO:0007669"/>
    <property type="project" value="UniProtKB-SubCell"/>
</dbReference>
<comment type="function">
    <text evidence="13">The RuvA-RuvB-RuvC complex processes Holliday junction (HJ) DNA during genetic recombination and DNA repair. Endonuclease that resolves HJ intermediates. Cleaves cruciform DNA by making single-stranded nicks across the HJ at symmetrical positions within the homologous arms, yielding a 5'-phosphate and a 3'-hydroxyl group; requires a central core of homology in the junction. The consensus cleavage sequence is 5'-(A/T)TT(C/G)-3'. Cleavage occurs on the 3'-side of the TT dinucleotide at the point of strand exchange. HJ branch migration catalyzed by RuvA-RuvB allows RuvC to scan DNA until it finds its consensus sequence, where it cleaves and resolves the cruciform DNA.</text>
</comment>
<dbReference type="InterPro" id="IPR002176">
    <property type="entry name" value="X-over_junc_endoDNase_RuvC"/>
</dbReference>
<dbReference type="NCBIfam" id="NF000711">
    <property type="entry name" value="PRK00039.2-1"/>
    <property type="match status" value="1"/>
</dbReference>
<sequence length="189" mass="20264">MIQVKGIPSCLDGTLVDWVAKVSVEPTITLGVDPGTALLGYGVIAGDDAVRVIDFGVLETTPDEPMPKRLQFLYAGMCRLIQSYHPDTVVVEQLFFARNVTTALAVGQARGVVMLAAAQAGVPVNEYTPAEVKQAVSGYGRANKSQMQEMVRMLLGLEDIPRPDDAADALAVALCHVQTARFRHAVDGR</sequence>
<dbReference type="Pfam" id="PF02075">
    <property type="entry name" value="RuvC"/>
    <property type="match status" value="1"/>
</dbReference>
<evidence type="ECO:0000256" key="6">
    <source>
        <dbReference type="ARBA" id="ARBA00022763"/>
    </source>
</evidence>
<keyword evidence="16" id="KW-1185">Reference proteome</keyword>
<dbReference type="PROSITE" id="PS01321">
    <property type="entry name" value="RUVC"/>
    <property type="match status" value="1"/>
</dbReference>
<comment type="catalytic activity">
    <reaction evidence="12 13">
        <text>Endonucleolytic cleavage at a junction such as a reciprocal single-stranded crossover between two homologous DNA duplexes (Holliday junction).</text>
        <dbReference type="EC" id="3.1.21.10"/>
    </reaction>
</comment>
<evidence type="ECO:0000313" key="16">
    <source>
        <dbReference type="Proteomes" id="UP000004221"/>
    </source>
</evidence>
<dbReference type="InterPro" id="IPR036397">
    <property type="entry name" value="RNaseH_sf"/>
</dbReference>
<feature type="active site" evidence="13">
    <location>
        <position position="92"/>
    </location>
</feature>
<dbReference type="HAMAP" id="MF_00034">
    <property type="entry name" value="RuvC"/>
    <property type="match status" value="1"/>
</dbReference>
<dbReference type="SUPFAM" id="SSF53098">
    <property type="entry name" value="Ribonuclease H-like"/>
    <property type="match status" value="1"/>
</dbReference>
<dbReference type="PRINTS" id="PR00696">
    <property type="entry name" value="RSOLVASERUVC"/>
</dbReference>
<keyword evidence="10 13" id="KW-0233">DNA recombination</keyword>
<dbReference type="FunFam" id="3.30.420.10:FF:000002">
    <property type="entry name" value="Crossover junction endodeoxyribonuclease RuvC"/>
    <property type="match status" value="1"/>
</dbReference>
<dbReference type="EMBL" id="CAGS01000033">
    <property type="protein sequence ID" value="CCF82550.1"/>
    <property type="molecule type" value="Genomic_DNA"/>
</dbReference>
<feature type="binding site" evidence="13">
    <location>
        <position position="92"/>
    </location>
    <ligand>
        <name>Mg(2+)</name>
        <dbReference type="ChEBI" id="CHEBI:18420"/>
        <label>2</label>
    </ligand>
</feature>
<evidence type="ECO:0000256" key="5">
    <source>
        <dbReference type="ARBA" id="ARBA00022759"/>
    </source>
</evidence>
<dbReference type="GO" id="GO:0006281">
    <property type="term" value="P:DNA repair"/>
    <property type="evidence" value="ECO:0007669"/>
    <property type="project" value="UniProtKB-UniRule"/>
</dbReference>
<dbReference type="GO" id="GO:0048476">
    <property type="term" value="C:Holliday junction resolvase complex"/>
    <property type="evidence" value="ECO:0007669"/>
    <property type="project" value="UniProtKB-UniRule"/>
</dbReference>
<dbReference type="PANTHER" id="PTHR30194:SF3">
    <property type="entry name" value="CROSSOVER JUNCTION ENDODEOXYRIBONUCLEASE RUVC"/>
    <property type="match status" value="1"/>
</dbReference>
<keyword evidence="4 13" id="KW-0479">Metal-binding</keyword>
<keyword evidence="6 13" id="KW-0227">DNA damage</keyword>
<evidence type="ECO:0000256" key="8">
    <source>
        <dbReference type="ARBA" id="ARBA00022842"/>
    </source>
</evidence>
<evidence type="ECO:0000256" key="11">
    <source>
        <dbReference type="ARBA" id="ARBA00023204"/>
    </source>
</evidence>
<dbReference type="PANTHER" id="PTHR30194">
    <property type="entry name" value="CROSSOVER JUNCTION ENDODEOXYRIBONUCLEASE RUVC"/>
    <property type="match status" value="1"/>
</dbReference>
<evidence type="ECO:0000256" key="14">
    <source>
        <dbReference type="NCBIfam" id="TIGR00228"/>
    </source>
</evidence>
<dbReference type="InterPro" id="IPR020563">
    <property type="entry name" value="X-over_junc_endoDNase_Mg_BS"/>
</dbReference>
<evidence type="ECO:0000256" key="13">
    <source>
        <dbReference type="HAMAP-Rule" id="MF_00034"/>
    </source>
</evidence>
<evidence type="ECO:0000256" key="7">
    <source>
        <dbReference type="ARBA" id="ARBA00022801"/>
    </source>
</evidence>
<comment type="cofactor">
    <cofactor evidence="13">
        <name>Mg(2+)</name>
        <dbReference type="ChEBI" id="CHEBI:18420"/>
    </cofactor>
    <text evidence="13">Binds 2 Mg(2+) ion per subunit.</text>
</comment>
<dbReference type="InterPro" id="IPR012337">
    <property type="entry name" value="RNaseH-like_sf"/>
</dbReference>
<dbReference type="GO" id="GO:0006310">
    <property type="term" value="P:DNA recombination"/>
    <property type="evidence" value="ECO:0007669"/>
    <property type="project" value="UniProtKB-UniRule"/>
</dbReference>
<keyword evidence="2 13" id="KW-0963">Cytoplasm</keyword>
<feature type="binding site" evidence="13">
    <location>
        <position position="165"/>
    </location>
    <ligand>
        <name>Mg(2+)</name>
        <dbReference type="ChEBI" id="CHEBI:18420"/>
        <label>1</label>
    </ligand>
</feature>
<evidence type="ECO:0000313" key="15">
    <source>
        <dbReference type="EMBL" id="CCF82550.1"/>
    </source>
</evidence>
<comment type="similarity">
    <text evidence="1 13">Belongs to the RuvC family.</text>
</comment>
<reference evidence="15 16" key="1">
    <citation type="journal article" date="2012" name="ISME J.">
        <title>Nitrification expanded: discovery, physiology and genomics of a nitrite-oxidizing bacterium from the phylum Chloroflexi.</title>
        <authorList>
            <person name="Sorokin D.Y."/>
            <person name="Lucker S."/>
            <person name="Vejmelkova D."/>
            <person name="Kostrikina N.A."/>
            <person name="Kleerebezem R."/>
            <person name="Rijpstra W.I."/>
            <person name="Damste J.S."/>
            <person name="Le Paslier D."/>
            <person name="Muyzer G."/>
            <person name="Wagner M."/>
            <person name="van Loosdrecht M.C."/>
            <person name="Daims H."/>
        </authorList>
    </citation>
    <scope>NUCLEOTIDE SEQUENCE [LARGE SCALE GENOMIC DNA]</scope>
    <source>
        <strain evidence="16">none</strain>
    </source>
</reference>
<dbReference type="Proteomes" id="UP000004221">
    <property type="component" value="Unassembled WGS sequence"/>
</dbReference>
<evidence type="ECO:0000256" key="1">
    <source>
        <dbReference type="ARBA" id="ARBA00009518"/>
    </source>
</evidence>
<keyword evidence="11 13" id="KW-0234">DNA repair</keyword>
<feature type="active site" evidence="13">
    <location>
        <position position="165"/>
    </location>
</feature>
<dbReference type="GO" id="GO:0000287">
    <property type="term" value="F:magnesium ion binding"/>
    <property type="evidence" value="ECO:0007669"/>
    <property type="project" value="UniProtKB-UniRule"/>
</dbReference>
<evidence type="ECO:0000256" key="10">
    <source>
        <dbReference type="ARBA" id="ARBA00023172"/>
    </source>
</evidence>
<name>I4ECY8_9BACT</name>
<dbReference type="OrthoDB" id="9805499at2"/>
<comment type="subunit">
    <text evidence="13">Homodimer which binds Holliday junction (HJ) DNA. The HJ becomes 2-fold symmetrical on binding to RuvC with unstacked arms; it has a different conformation from HJ DNA in complex with RuvA. In the full resolvosome a probable DNA-RuvA(4)-RuvB(12)-RuvC(2) complex forms which resolves the HJ.</text>
</comment>
<dbReference type="GO" id="GO:0003677">
    <property type="term" value="F:DNA binding"/>
    <property type="evidence" value="ECO:0007669"/>
    <property type="project" value="UniProtKB-KW"/>
</dbReference>
<proteinExistence type="inferred from homology"/>
<dbReference type="GO" id="GO:0008821">
    <property type="term" value="F:crossover junction DNA endonuclease activity"/>
    <property type="evidence" value="ECO:0007669"/>
    <property type="project" value="UniProtKB-UniRule"/>
</dbReference>
<keyword evidence="7 13" id="KW-0378">Hydrolase</keyword>
<dbReference type="Gene3D" id="3.30.420.10">
    <property type="entry name" value="Ribonuclease H-like superfamily/Ribonuclease H"/>
    <property type="match status" value="1"/>
</dbReference>
<evidence type="ECO:0000256" key="2">
    <source>
        <dbReference type="ARBA" id="ARBA00022490"/>
    </source>
</evidence>
<comment type="caution">
    <text evidence="15">The sequence shown here is derived from an EMBL/GenBank/DDBJ whole genome shotgun (WGS) entry which is preliminary data.</text>
</comment>
<keyword evidence="5 13" id="KW-0255">Endonuclease</keyword>
<accession>I4ECY8</accession>
<dbReference type="EC" id="3.1.21.10" evidence="13 14"/>
<keyword evidence="8 13" id="KW-0460">Magnesium</keyword>
<evidence type="ECO:0000256" key="9">
    <source>
        <dbReference type="ARBA" id="ARBA00023125"/>
    </source>
</evidence>
<dbReference type="CDD" id="cd16962">
    <property type="entry name" value="RuvC"/>
    <property type="match status" value="1"/>
</dbReference>
<evidence type="ECO:0000256" key="12">
    <source>
        <dbReference type="ARBA" id="ARBA00029354"/>
    </source>
</evidence>
<gene>
    <name evidence="13 15" type="primary">ruvC</name>
    <name evidence="15" type="ORF">NITHO_1280005</name>
</gene>
<keyword evidence="9 13" id="KW-0238">DNA-binding</keyword>